<dbReference type="FunFam" id="1.10.555.10:FF:000027">
    <property type="entry name" value="RalA-binding protein 1"/>
    <property type="match status" value="1"/>
</dbReference>
<keyword evidence="2" id="KW-0175">Coiled coil</keyword>
<dbReference type="GO" id="GO:0007264">
    <property type="term" value="P:small GTPase-mediated signal transduction"/>
    <property type="evidence" value="ECO:0007669"/>
    <property type="project" value="InterPro"/>
</dbReference>
<feature type="compositionally biased region" description="Basic and acidic residues" evidence="3">
    <location>
        <begin position="630"/>
        <end position="639"/>
    </location>
</feature>
<feature type="compositionally biased region" description="Basic and acidic residues" evidence="3">
    <location>
        <begin position="1"/>
        <end position="37"/>
    </location>
</feature>
<dbReference type="Pfam" id="PF20924">
    <property type="entry name" value="RLIP76_Ral-bd"/>
    <property type="match status" value="1"/>
</dbReference>
<dbReference type="AlphaFoldDB" id="A0AA89BTA1"/>
<dbReference type="Gene3D" id="1.10.555.10">
    <property type="entry name" value="Rho GTPase activation protein"/>
    <property type="match status" value="1"/>
</dbReference>
<dbReference type="GO" id="GO:0031267">
    <property type="term" value="F:small GTPase binding"/>
    <property type="evidence" value="ECO:0007669"/>
    <property type="project" value="InterPro"/>
</dbReference>
<keyword evidence="1" id="KW-0343">GTPase activation</keyword>
<dbReference type="GO" id="GO:0005096">
    <property type="term" value="F:GTPase activator activity"/>
    <property type="evidence" value="ECO:0007669"/>
    <property type="project" value="UniProtKB-KW"/>
</dbReference>
<feature type="compositionally biased region" description="Basic and acidic residues" evidence="3">
    <location>
        <begin position="120"/>
        <end position="135"/>
    </location>
</feature>
<dbReference type="InterPro" id="IPR039767">
    <property type="entry name" value="RALBP1"/>
</dbReference>
<evidence type="ECO:0000313" key="6">
    <source>
        <dbReference type="Proteomes" id="UP001186944"/>
    </source>
</evidence>
<feature type="compositionally biased region" description="Acidic residues" evidence="3">
    <location>
        <begin position="741"/>
        <end position="760"/>
    </location>
</feature>
<feature type="compositionally biased region" description="Basic and acidic residues" evidence="3">
    <location>
        <begin position="497"/>
        <end position="546"/>
    </location>
</feature>
<organism evidence="5 6">
    <name type="scientific">Pinctada imbricata</name>
    <name type="common">Atlantic pearl-oyster</name>
    <name type="synonym">Pinctada martensii</name>
    <dbReference type="NCBI Taxonomy" id="66713"/>
    <lineage>
        <taxon>Eukaryota</taxon>
        <taxon>Metazoa</taxon>
        <taxon>Spiralia</taxon>
        <taxon>Lophotrochozoa</taxon>
        <taxon>Mollusca</taxon>
        <taxon>Bivalvia</taxon>
        <taxon>Autobranchia</taxon>
        <taxon>Pteriomorphia</taxon>
        <taxon>Pterioida</taxon>
        <taxon>Pterioidea</taxon>
        <taxon>Pteriidae</taxon>
        <taxon>Pinctada</taxon>
    </lineage>
</organism>
<feature type="region of interest" description="Disordered" evidence="3">
    <location>
        <begin position="402"/>
        <end position="546"/>
    </location>
</feature>
<name>A0AA89BTA1_PINIB</name>
<feature type="compositionally biased region" description="Basic and acidic residues" evidence="3">
    <location>
        <begin position="402"/>
        <end position="413"/>
    </location>
</feature>
<accession>A0AA89BTA1</accession>
<feature type="compositionally biased region" description="Basic and acidic residues" evidence="3">
    <location>
        <begin position="579"/>
        <end position="591"/>
    </location>
</feature>
<gene>
    <name evidence="5" type="ORF">FSP39_008678</name>
</gene>
<evidence type="ECO:0000259" key="4">
    <source>
        <dbReference type="PROSITE" id="PS50238"/>
    </source>
</evidence>
<feature type="region of interest" description="Disordered" evidence="3">
    <location>
        <begin position="579"/>
        <end position="659"/>
    </location>
</feature>
<feature type="domain" description="Rho-GAP" evidence="4">
    <location>
        <begin position="141"/>
        <end position="329"/>
    </location>
</feature>
<dbReference type="Gene3D" id="1.20.58.90">
    <property type="match status" value="1"/>
</dbReference>
<protein>
    <recommendedName>
        <fullName evidence="4">Rho-GAP domain-containing protein</fullName>
    </recommendedName>
</protein>
<feature type="compositionally biased region" description="Basic and acidic residues" evidence="3">
    <location>
        <begin position="456"/>
        <end position="484"/>
    </location>
</feature>
<evidence type="ECO:0000256" key="2">
    <source>
        <dbReference type="SAM" id="Coils"/>
    </source>
</evidence>
<dbReference type="PANTHER" id="PTHR12783:SF5">
    <property type="entry name" value="RALA-BINDING PROTEIN 1"/>
    <property type="match status" value="1"/>
</dbReference>
<evidence type="ECO:0000256" key="1">
    <source>
        <dbReference type="ARBA" id="ARBA00022468"/>
    </source>
</evidence>
<feature type="compositionally biased region" description="Basic residues" evidence="3">
    <location>
        <begin position="106"/>
        <end position="119"/>
    </location>
</feature>
<keyword evidence="6" id="KW-1185">Reference proteome</keyword>
<dbReference type="PANTHER" id="PTHR12783">
    <property type="entry name" value="RALA BINDING PROTEIN 1 RALBP1"/>
    <property type="match status" value="1"/>
</dbReference>
<dbReference type="PROSITE" id="PS50238">
    <property type="entry name" value="RHOGAP"/>
    <property type="match status" value="1"/>
</dbReference>
<dbReference type="InterPro" id="IPR000198">
    <property type="entry name" value="RhoGAP_dom"/>
</dbReference>
<feature type="compositionally biased region" description="Basic residues" evidence="3">
    <location>
        <begin position="63"/>
        <end position="76"/>
    </location>
</feature>
<dbReference type="Pfam" id="PF00620">
    <property type="entry name" value="RhoGAP"/>
    <property type="match status" value="1"/>
</dbReference>
<reference evidence="5" key="1">
    <citation type="submission" date="2019-08" db="EMBL/GenBank/DDBJ databases">
        <title>The improved chromosome-level genome for the pearl oyster Pinctada fucata martensii using PacBio sequencing and Hi-C.</title>
        <authorList>
            <person name="Zheng Z."/>
        </authorList>
    </citation>
    <scope>NUCLEOTIDE SEQUENCE</scope>
    <source>
        <strain evidence="5">ZZ-2019</strain>
        <tissue evidence="5">Adductor muscle</tissue>
    </source>
</reference>
<evidence type="ECO:0000313" key="5">
    <source>
        <dbReference type="EMBL" id="KAK3094980.1"/>
    </source>
</evidence>
<dbReference type="InterPro" id="IPR008936">
    <property type="entry name" value="Rho_GTPase_activation_prot"/>
</dbReference>
<dbReference type="SMART" id="SM00324">
    <property type="entry name" value="RhoGAP"/>
    <property type="match status" value="1"/>
</dbReference>
<dbReference type="SUPFAM" id="SSF48350">
    <property type="entry name" value="GTPase activation domain, GAP"/>
    <property type="match status" value="1"/>
</dbReference>
<proteinExistence type="predicted"/>
<dbReference type="EMBL" id="VSWD01000008">
    <property type="protein sequence ID" value="KAK3094980.1"/>
    <property type="molecule type" value="Genomic_DNA"/>
</dbReference>
<sequence>MSEDTDRSHAGGEDDLDKQSKKKDLTGKKKDLKKGQKEQGYVKFDEEDSDNSMAPNEDIKSPSKAKKSKAFRFAGKKFKEKDEKRDKDSKKEEKDKEKKKEEKEGKKHKIKGKKKSKHAHPTETNEDSQIKEEAEKPIFGVPLATAVERSKSHDGIELPRLVRECIDYIEEHGLSCEGIYRISGVKSKIQMLKDCYNRGMPVYLEEHEPNIIASLLKQFLRELPEPVLTKWLMPKFEEASVIRGEKLRVEAFRKLIKDLPPCNRLLLSWMIVHMTHIIEREKENKMSLQNVSIVLSPTMQISHRVLNILFSSSSKLFQDIELKRYKPPIKPATSRWSLELPDNPSQMEEELQKQESLLNALHSELNTGVKDEEKEEQLWEVQRIITQLKRKIKLAKKAMETAEKKRKEKEESRPATVTEEDEELKLDLRTMPVKQHAPPPPAQSTNQAPQRNSSHSIKESDSVAVESHPESTAKDSNDKKDGDRVTPVPDYENINIKNKESVVEEKTEPQGDTKVKEAEVETAREQNEDGEIKAEKTETDKDKAEEVKEAVTTAVESTANVIKAEDSEDDAFEQQVEEILEKEKGTVKEFSEDSASDAGLTEKEEGEEGVEESSSQQKEAVEDSVTEAEPGERVEEVKKPGIPKVDSQGILQPERLQPYPVANFIPPVQVEVKPKEQEGWNYVEDEEMVQLQEEEQSLKLEEEELLAIESELRTKIETERSEIERLHQEIAELHYLRQDSDQEEFSSDSESSYESEDEEDLQEILNQLIADNEVLEDIADNEVLEVIIADNEVLEVGYS</sequence>
<comment type="caution">
    <text evidence="5">The sequence shown here is derived from an EMBL/GenBank/DDBJ whole genome shotgun (WGS) entry which is preliminary data.</text>
</comment>
<evidence type="ECO:0000256" key="3">
    <source>
        <dbReference type="SAM" id="MobiDB-lite"/>
    </source>
</evidence>
<feature type="compositionally biased region" description="Basic and acidic residues" evidence="3">
    <location>
        <begin position="77"/>
        <end position="105"/>
    </location>
</feature>
<feature type="region of interest" description="Disordered" evidence="3">
    <location>
        <begin position="1"/>
        <end position="135"/>
    </location>
</feature>
<dbReference type="InterPro" id="IPR049041">
    <property type="entry name" value="RalBP1-like_Ral-bd"/>
</dbReference>
<feature type="coiled-coil region" evidence="2">
    <location>
        <begin position="684"/>
        <end position="729"/>
    </location>
</feature>
<dbReference type="Proteomes" id="UP001186944">
    <property type="component" value="Unassembled WGS sequence"/>
</dbReference>
<feature type="region of interest" description="Disordered" evidence="3">
    <location>
        <begin position="736"/>
        <end position="760"/>
    </location>
</feature>
<feature type="compositionally biased region" description="Polar residues" evidence="3">
    <location>
        <begin position="443"/>
        <end position="455"/>
    </location>
</feature>